<accession>A0ACB8SBV7</accession>
<evidence type="ECO:0000313" key="2">
    <source>
        <dbReference type="Proteomes" id="UP000814033"/>
    </source>
</evidence>
<reference evidence="1" key="2">
    <citation type="journal article" date="2022" name="New Phytol.">
        <title>Evolutionary transition to the ectomycorrhizal habit in the genomes of a hyperdiverse lineage of mushroom-forming fungi.</title>
        <authorList>
            <person name="Looney B."/>
            <person name="Miyauchi S."/>
            <person name="Morin E."/>
            <person name="Drula E."/>
            <person name="Courty P.E."/>
            <person name="Kohler A."/>
            <person name="Kuo A."/>
            <person name="LaButti K."/>
            <person name="Pangilinan J."/>
            <person name="Lipzen A."/>
            <person name="Riley R."/>
            <person name="Andreopoulos W."/>
            <person name="He G."/>
            <person name="Johnson J."/>
            <person name="Nolan M."/>
            <person name="Tritt A."/>
            <person name="Barry K.W."/>
            <person name="Grigoriev I.V."/>
            <person name="Nagy L.G."/>
            <person name="Hibbett D."/>
            <person name="Henrissat B."/>
            <person name="Matheny P.B."/>
            <person name="Labbe J."/>
            <person name="Martin F.M."/>
        </authorList>
    </citation>
    <scope>NUCLEOTIDE SEQUENCE</scope>
    <source>
        <strain evidence="1">FP105234-sp</strain>
    </source>
</reference>
<reference evidence="1" key="1">
    <citation type="submission" date="2021-02" db="EMBL/GenBank/DDBJ databases">
        <authorList>
            <consortium name="DOE Joint Genome Institute"/>
            <person name="Ahrendt S."/>
            <person name="Looney B.P."/>
            <person name="Miyauchi S."/>
            <person name="Morin E."/>
            <person name="Drula E."/>
            <person name="Courty P.E."/>
            <person name="Chicoki N."/>
            <person name="Fauchery L."/>
            <person name="Kohler A."/>
            <person name="Kuo A."/>
            <person name="Labutti K."/>
            <person name="Pangilinan J."/>
            <person name="Lipzen A."/>
            <person name="Riley R."/>
            <person name="Andreopoulos W."/>
            <person name="He G."/>
            <person name="Johnson J."/>
            <person name="Barry K.W."/>
            <person name="Grigoriev I.V."/>
            <person name="Nagy L."/>
            <person name="Hibbett D."/>
            <person name="Henrissat B."/>
            <person name="Matheny P.B."/>
            <person name="Labbe J."/>
            <person name="Martin F."/>
        </authorList>
    </citation>
    <scope>NUCLEOTIDE SEQUENCE</scope>
    <source>
        <strain evidence="1">FP105234-sp</strain>
    </source>
</reference>
<sequence length="343" mass="37871">MQRPWQPALGGLSARADSRRGGPGGCSSRGVSAVQPRTGSARLRAAAGPMRTHDRQLFLPGPSIASDGAADGIREQINFQRQRKQPGRDRDACRSQRHPLGALCTVRCRQTPQRHPRAPRWRPIPAHARAARLRCASRAAHMYTARPAIAPSSGGRQRSQIPCAAESARAATRLFTGLRDRRRQSPRSHCYARRHARRTPQSSAHHTYAPTASLRPHAPPPRRDVRAPSAPSRCAHSDCTSAARRRARGSISVPRRVSVGELGPTRRSGWRPCTRGRPACRSSRCVHSPAPARLPLPRAISARAPSRQPAPPDPLRTYRHHRVLIPLVLHQRRLRSASRPYSN</sequence>
<dbReference type="EMBL" id="MU275839">
    <property type="protein sequence ID" value="KAI0053702.1"/>
    <property type="molecule type" value="Genomic_DNA"/>
</dbReference>
<keyword evidence="2" id="KW-1185">Reference proteome</keyword>
<proteinExistence type="predicted"/>
<name>A0ACB8SBV7_9AGAM</name>
<protein>
    <submittedName>
        <fullName evidence="1">Uncharacterized protein</fullName>
    </submittedName>
</protein>
<evidence type="ECO:0000313" key="1">
    <source>
        <dbReference type="EMBL" id="KAI0053702.1"/>
    </source>
</evidence>
<gene>
    <name evidence="1" type="ORF">FA95DRAFT_478137</name>
</gene>
<comment type="caution">
    <text evidence="1">The sequence shown here is derived from an EMBL/GenBank/DDBJ whole genome shotgun (WGS) entry which is preliminary data.</text>
</comment>
<dbReference type="Proteomes" id="UP000814033">
    <property type="component" value="Unassembled WGS sequence"/>
</dbReference>
<organism evidence="1 2">
    <name type="scientific">Auriscalpium vulgare</name>
    <dbReference type="NCBI Taxonomy" id="40419"/>
    <lineage>
        <taxon>Eukaryota</taxon>
        <taxon>Fungi</taxon>
        <taxon>Dikarya</taxon>
        <taxon>Basidiomycota</taxon>
        <taxon>Agaricomycotina</taxon>
        <taxon>Agaricomycetes</taxon>
        <taxon>Russulales</taxon>
        <taxon>Auriscalpiaceae</taxon>
        <taxon>Auriscalpium</taxon>
    </lineage>
</organism>